<evidence type="ECO:0000313" key="1">
    <source>
        <dbReference type="EMBL" id="MBX57223.1"/>
    </source>
</evidence>
<dbReference type="AlphaFoldDB" id="A0A2P2PRB4"/>
<proteinExistence type="predicted"/>
<reference evidence="1" key="1">
    <citation type="submission" date="2018-02" db="EMBL/GenBank/DDBJ databases">
        <title>Rhizophora mucronata_Transcriptome.</title>
        <authorList>
            <person name="Meera S.P."/>
            <person name="Sreeshan A."/>
            <person name="Augustine A."/>
        </authorList>
    </citation>
    <scope>NUCLEOTIDE SEQUENCE</scope>
    <source>
        <tissue evidence="1">Leaf</tissue>
    </source>
</reference>
<sequence length="53" mass="6190">MKLKLLKIRDEIHILVNKPDIHNAGERLHQVLHLKHKLEVYAVIDVKLLHIPG</sequence>
<accession>A0A2P2PRB4</accession>
<dbReference type="EMBL" id="GGEC01076739">
    <property type="protein sequence ID" value="MBX57223.1"/>
    <property type="molecule type" value="Transcribed_RNA"/>
</dbReference>
<protein>
    <submittedName>
        <fullName evidence="1">Uncharacterized protein</fullName>
    </submittedName>
</protein>
<organism evidence="1">
    <name type="scientific">Rhizophora mucronata</name>
    <name type="common">Asiatic mangrove</name>
    <dbReference type="NCBI Taxonomy" id="61149"/>
    <lineage>
        <taxon>Eukaryota</taxon>
        <taxon>Viridiplantae</taxon>
        <taxon>Streptophyta</taxon>
        <taxon>Embryophyta</taxon>
        <taxon>Tracheophyta</taxon>
        <taxon>Spermatophyta</taxon>
        <taxon>Magnoliopsida</taxon>
        <taxon>eudicotyledons</taxon>
        <taxon>Gunneridae</taxon>
        <taxon>Pentapetalae</taxon>
        <taxon>rosids</taxon>
        <taxon>fabids</taxon>
        <taxon>Malpighiales</taxon>
        <taxon>Rhizophoraceae</taxon>
        <taxon>Rhizophora</taxon>
    </lineage>
</organism>
<name>A0A2P2PRB4_RHIMU</name>